<feature type="compositionally biased region" description="Pro residues" evidence="1">
    <location>
        <begin position="156"/>
        <end position="168"/>
    </location>
</feature>
<evidence type="ECO:0000313" key="4">
    <source>
        <dbReference type="Proteomes" id="UP000275256"/>
    </source>
</evidence>
<comment type="caution">
    <text evidence="3">The sequence shown here is derived from an EMBL/GenBank/DDBJ whole genome shotgun (WGS) entry which is preliminary data.</text>
</comment>
<name>A0A3M0GAH2_9ACTN</name>
<sequence length="168" mass="18094">MDVLVWIAEGTWQACVEAVALHVPPGSAVTFLHVAEPAPRELARGAGSGLLGAPRRRSRDRVVPETDLAEQLGRELLERAAGRVGAPVSLLQRRGRVEREVVAEAAGKDLLILARDGDRRRLGPRSLAPATRFVLDHAPCTTLLVWPEPAPHLSSIPPPPAHPPQRPS</sequence>
<feature type="region of interest" description="Disordered" evidence="1">
    <location>
        <begin position="149"/>
        <end position="168"/>
    </location>
</feature>
<accession>A0A3M0GAH2</accession>
<dbReference type="Proteomes" id="UP000275256">
    <property type="component" value="Unassembled WGS sequence"/>
</dbReference>
<dbReference type="Pfam" id="PF00582">
    <property type="entry name" value="Usp"/>
    <property type="match status" value="1"/>
</dbReference>
<organism evidence="3 4">
    <name type="scientific">Tessaracoccus antarcticus</name>
    <dbReference type="NCBI Taxonomy" id="2479848"/>
    <lineage>
        <taxon>Bacteria</taxon>
        <taxon>Bacillati</taxon>
        <taxon>Actinomycetota</taxon>
        <taxon>Actinomycetes</taxon>
        <taxon>Propionibacteriales</taxon>
        <taxon>Propionibacteriaceae</taxon>
        <taxon>Tessaracoccus</taxon>
    </lineage>
</organism>
<evidence type="ECO:0000259" key="2">
    <source>
        <dbReference type="Pfam" id="PF00582"/>
    </source>
</evidence>
<dbReference type="RefSeq" id="WP_121900518.1">
    <property type="nucleotide sequence ID" value="NZ_REFW01000001.1"/>
</dbReference>
<evidence type="ECO:0000313" key="3">
    <source>
        <dbReference type="EMBL" id="RMB61970.1"/>
    </source>
</evidence>
<evidence type="ECO:0000256" key="1">
    <source>
        <dbReference type="SAM" id="MobiDB-lite"/>
    </source>
</evidence>
<proteinExistence type="predicted"/>
<dbReference type="SUPFAM" id="SSF52402">
    <property type="entry name" value="Adenine nucleotide alpha hydrolases-like"/>
    <property type="match status" value="1"/>
</dbReference>
<dbReference type="Gene3D" id="3.40.50.12370">
    <property type="match status" value="1"/>
</dbReference>
<reference evidence="3 4" key="1">
    <citation type="submission" date="2018-10" db="EMBL/GenBank/DDBJ databases">
        <title>Tessaracoccus antarcticuss sp. nov., isolated from sediment.</title>
        <authorList>
            <person name="Zhou L.Y."/>
            <person name="Du Z.J."/>
        </authorList>
    </citation>
    <scope>NUCLEOTIDE SEQUENCE [LARGE SCALE GENOMIC DNA]</scope>
    <source>
        <strain evidence="3 4">JDX10</strain>
    </source>
</reference>
<dbReference type="EMBL" id="REFW01000001">
    <property type="protein sequence ID" value="RMB61970.1"/>
    <property type="molecule type" value="Genomic_DNA"/>
</dbReference>
<keyword evidence="4" id="KW-1185">Reference proteome</keyword>
<protein>
    <submittedName>
        <fullName evidence="3">Universal stress protein</fullName>
    </submittedName>
</protein>
<dbReference type="InterPro" id="IPR006016">
    <property type="entry name" value="UspA"/>
</dbReference>
<dbReference type="AlphaFoldDB" id="A0A3M0GAH2"/>
<feature type="domain" description="UspA" evidence="2">
    <location>
        <begin position="13"/>
        <end position="145"/>
    </location>
</feature>
<dbReference type="OrthoDB" id="3734319at2"/>
<gene>
    <name evidence="3" type="ORF">EAX62_05115</name>
</gene>
<dbReference type="CDD" id="cd00293">
    <property type="entry name" value="USP-like"/>
    <property type="match status" value="1"/>
</dbReference>